<evidence type="ECO:0000256" key="1">
    <source>
        <dbReference type="ARBA" id="ARBA00004496"/>
    </source>
</evidence>
<dbReference type="PANTHER" id="PTHR31250:SF27">
    <property type="entry name" value="IQ DOMAIN-CONTAINING PROTEIN IQM5"/>
    <property type="match status" value="1"/>
</dbReference>
<protein>
    <submittedName>
        <fullName evidence="4">Uncharacterized protein</fullName>
    </submittedName>
</protein>
<gene>
    <name evidence="4" type="ORF">LMG32289_00994</name>
</gene>
<sequence length="226" mass="24237">MGLCNSTANAAVDTSTHTAYQQNDATNVARGQRGSVSRRADTGDYRLQSRVGAAAGSSAPRRAPATPPPTDPRMKKVADDRYYTIGQFHPGTNVARGKYSLDDAARRGIEVTSRNGRLYQRDRDSGDQVLMNTKPDTMFVMDGGGRLYAADASVVDNHTGFMAGGRVAGAGELSVQDGVLQDIDRSSGHYQPSDECHQQVLARLREMQVDIPVARATAPAQLGIRA</sequence>
<comment type="subcellular location">
    <subcellularLocation>
        <location evidence="1">Cytoplasm</location>
    </subcellularLocation>
</comment>
<proteinExistence type="predicted"/>
<reference evidence="4 5" key="1">
    <citation type="submission" date="2021-08" db="EMBL/GenBank/DDBJ databases">
        <authorList>
            <person name="Peeters C."/>
        </authorList>
    </citation>
    <scope>NUCLEOTIDE SEQUENCE [LARGE SCALE GENOMIC DNA]</scope>
    <source>
        <strain evidence="4 5">LMG 32289</strain>
    </source>
</reference>
<name>A0ABN7Y341_9BURK</name>
<keyword evidence="5" id="KW-1185">Reference proteome</keyword>
<comment type="caution">
    <text evidence="4">The sequence shown here is derived from an EMBL/GenBank/DDBJ whole genome shotgun (WGS) entry which is preliminary data.</text>
</comment>
<evidence type="ECO:0000256" key="2">
    <source>
        <dbReference type="ARBA" id="ARBA00022490"/>
    </source>
</evidence>
<dbReference type="Proteomes" id="UP000706525">
    <property type="component" value="Unassembled WGS sequence"/>
</dbReference>
<dbReference type="InterPro" id="IPR044159">
    <property type="entry name" value="IQM"/>
</dbReference>
<feature type="region of interest" description="Disordered" evidence="3">
    <location>
        <begin position="1"/>
        <end position="75"/>
    </location>
</feature>
<dbReference type="RefSeq" id="WP_223982737.1">
    <property type="nucleotide sequence ID" value="NZ_CAJZAG010000002.1"/>
</dbReference>
<dbReference type="PANTHER" id="PTHR31250">
    <property type="entry name" value="IQ DOMAIN-CONTAINING PROTEIN IQM3"/>
    <property type="match status" value="1"/>
</dbReference>
<evidence type="ECO:0000313" key="5">
    <source>
        <dbReference type="Proteomes" id="UP000706525"/>
    </source>
</evidence>
<evidence type="ECO:0000313" key="4">
    <source>
        <dbReference type="EMBL" id="CAG9166375.1"/>
    </source>
</evidence>
<accession>A0ABN7Y341</accession>
<dbReference type="EMBL" id="CAJZAG010000002">
    <property type="protein sequence ID" value="CAG9166375.1"/>
    <property type="molecule type" value="Genomic_DNA"/>
</dbReference>
<feature type="compositionally biased region" description="Polar residues" evidence="3">
    <location>
        <begin position="1"/>
        <end position="26"/>
    </location>
</feature>
<feature type="compositionally biased region" description="Low complexity" evidence="3">
    <location>
        <begin position="52"/>
        <end position="64"/>
    </location>
</feature>
<organism evidence="4 5">
    <name type="scientific">Cupriavidus pampae</name>
    <dbReference type="NCBI Taxonomy" id="659251"/>
    <lineage>
        <taxon>Bacteria</taxon>
        <taxon>Pseudomonadati</taxon>
        <taxon>Pseudomonadota</taxon>
        <taxon>Betaproteobacteria</taxon>
        <taxon>Burkholderiales</taxon>
        <taxon>Burkholderiaceae</taxon>
        <taxon>Cupriavidus</taxon>
    </lineage>
</organism>
<evidence type="ECO:0000256" key="3">
    <source>
        <dbReference type="SAM" id="MobiDB-lite"/>
    </source>
</evidence>
<keyword evidence="2" id="KW-0963">Cytoplasm</keyword>